<dbReference type="RefSeq" id="WP_345009421.1">
    <property type="nucleotide sequence ID" value="NZ_BAABFC010000001.1"/>
</dbReference>
<sequence>MGAELMDEREQAWAASEPADGTFQFSKVVPGYERLMVVLDEAYQQAAVGKGAERHGQDLPFEHQPMQQISRLLDTDGGMAYQAIKKIQETRRLPTVERQKRELLGAINYLAGMVIYLEDKPGE</sequence>
<comment type="caution">
    <text evidence="1">The sequence shown here is derived from an EMBL/GenBank/DDBJ whole genome shotgun (WGS) entry which is preliminary data.</text>
</comment>
<protein>
    <submittedName>
        <fullName evidence="1">Uncharacterized protein</fullName>
    </submittedName>
</protein>
<evidence type="ECO:0000313" key="1">
    <source>
        <dbReference type="EMBL" id="GAA4493341.1"/>
    </source>
</evidence>
<organism evidence="1 2">
    <name type="scientific">Pseudaeromonas paramecii</name>
    <dbReference type="NCBI Taxonomy" id="2138166"/>
    <lineage>
        <taxon>Bacteria</taxon>
        <taxon>Pseudomonadati</taxon>
        <taxon>Pseudomonadota</taxon>
        <taxon>Gammaproteobacteria</taxon>
        <taxon>Aeromonadales</taxon>
        <taxon>Aeromonadaceae</taxon>
        <taxon>Pseudaeromonas</taxon>
    </lineage>
</organism>
<accession>A0ABP8PUJ4</accession>
<keyword evidence="2" id="KW-1185">Reference proteome</keyword>
<name>A0ABP8PUJ4_9GAMM</name>
<proteinExistence type="predicted"/>
<dbReference type="Proteomes" id="UP001501321">
    <property type="component" value="Unassembled WGS sequence"/>
</dbReference>
<reference evidence="2" key="1">
    <citation type="journal article" date="2019" name="Int. J. Syst. Evol. Microbiol.">
        <title>The Global Catalogue of Microorganisms (GCM) 10K type strain sequencing project: providing services to taxonomists for standard genome sequencing and annotation.</title>
        <authorList>
            <consortium name="The Broad Institute Genomics Platform"/>
            <consortium name="The Broad Institute Genome Sequencing Center for Infectious Disease"/>
            <person name="Wu L."/>
            <person name="Ma J."/>
        </authorList>
    </citation>
    <scope>NUCLEOTIDE SEQUENCE [LARGE SCALE GENOMIC DNA]</scope>
    <source>
        <strain evidence="2">JCM 32226</strain>
    </source>
</reference>
<dbReference type="EMBL" id="BAABFC010000001">
    <property type="protein sequence ID" value="GAA4493341.1"/>
    <property type="molecule type" value="Genomic_DNA"/>
</dbReference>
<evidence type="ECO:0000313" key="2">
    <source>
        <dbReference type="Proteomes" id="UP001501321"/>
    </source>
</evidence>
<gene>
    <name evidence="1" type="ORF">GCM10023095_03390</name>
</gene>